<dbReference type="InterPro" id="IPR013785">
    <property type="entry name" value="Aldolase_TIM"/>
</dbReference>
<evidence type="ECO:0000313" key="3">
    <source>
        <dbReference type="EMBL" id="KKL07434.1"/>
    </source>
</evidence>
<dbReference type="EMBL" id="LAZR01043295">
    <property type="protein sequence ID" value="KKL07434.1"/>
    <property type="molecule type" value="Genomic_DNA"/>
</dbReference>
<proteinExistence type="predicted"/>
<keyword evidence="1" id="KW-0560">Oxidoreductase</keyword>
<organism evidence="3">
    <name type="scientific">marine sediment metagenome</name>
    <dbReference type="NCBI Taxonomy" id="412755"/>
    <lineage>
        <taxon>unclassified sequences</taxon>
        <taxon>metagenomes</taxon>
        <taxon>ecological metagenomes</taxon>
    </lineage>
</organism>
<evidence type="ECO:0008006" key="4">
    <source>
        <dbReference type="Google" id="ProtNLM"/>
    </source>
</evidence>
<dbReference type="SUPFAM" id="SSF51412">
    <property type="entry name" value="Inosine monophosphate dehydrogenase (IMPDH)"/>
    <property type="match status" value="1"/>
</dbReference>
<dbReference type="Gene3D" id="3.20.20.70">
    <property type="entry name" value="Aldolase class I"/>
    <property type="match status" value="1"/>
</dbReference>
<feature type="transmembrane region" description="Helical" evidence="2">
    <location>
        <begin position="57"/>
        <end position="76"/>
    </location>
</feature>
<protein>
    <recommendedName>
        <fullName evidence="4">IMP dehydrogenase/GMP reductase domain-containing protein</fullName>
    </recommendedName>
</protein>
<dbReference type="AlphaFoldDB" id="A0A0F9ACY0"/>
<name>A0A0F9ACY0_9ZZZZ</name>
<keyword evidence="2" id="KW-0812">Transmembrane</keyword>
<comment type="caution">
    <text evidence="3">The sequence shown here is derived from an EMBL/GenBank/DDBJ whole genome shotgun (WGS) entry which is preliminary data.</text>
</comment>
<dbReference type="GO" id="GO:0016491">
    <property type="term" value="F:oxidoreductase activity"/>
    <property type="evidence" value="ECO:0007669"/>
    <property type="project" value="UniProtKB-KW"/>
</dbReference>
<keyword evidence="2" id="KW-1133">Transmembrane helix</keyword>
<dbReference type="PANTHER" id="PTHR43170">
    <property type="entry name" value="GMP REDUCTASE"/>
    <property type="match status" value="1"/>
</dbReference>
<evidence type="ECO:0000256" key="2">
    <source>
        <dbReference type="SAM" id="Phobius"/>
    </source>
</evidence>
<keyword evidence="2" id="KW-0472">Membrane</keyword>
<accession>A0A0F9ACY0</accession>
<reference evidence="3" key="1">
    <citation type="journal article" date="2015" name="Nature">
        <title>Complex archaea that bridge the gap between prokaryotes and eukaryotes.</title>
        <authorList>
            <person name="Spang A."/>
            <person name="Saw J.H."/>
            <person name="Jorgensen S.L."/>
            <person name="Zaremba-Niedzwiedzka K."/>
            <person name="Martijn J."/>
            <person name="Lind A.E."/>
            <person name="van Eijk R."/>
            <person name="Schleper C."/>
            <person name="Guy L."/>
            <person name="Ettema T.J."/>
        </authorList>
    </citation>
    <scope>NUCLEOTIDE SEQUENCE</scope>
</reference>
<dbReference type="PANTHER" id="PTHR43170:SF5">
    <property type="entry name" value="GMP REDUCTASE"/>
    <property type="match status" value="1"/>
</dbReference>
<dbReference type="InterPro" id="IPR050139">
    <property type="entry name" value="GMP_reductase"/>
</dbReference>
<gene>
    <name evidence="3" type="ORF">LCGC14_2586070</name>
</gene>
<sequence length="101" mass="11802">MLIDNDPKLDFDDVLIRPKRSELGSRKDVDLIREYTFKHSQHKYKGIPILAANMDTIATLALVFVHFMILIFMLGLKFDKIDERLKRLEAELLSPPYEPTQ</sequence>
<evidence type="ECO:0000256" key="1">
    <source>
        <dbReference type="ARBA" id="ARBA00023002"/>
    </source>
</evidence>